<dbReference type="AlphaFoldDB" id="A0A4V6KVN4"/>
<evidence type="ECO:0000256" key="1">
    <source>
        <dbReference type="ARBA" id="ARBA00005323"/>
    </source>
</evidence>
<protein>
    <submittedName>
        <fullName evidence="4">D-threonine aldolase</fullName>
        <ecNumber evidence="4">4.1.2.42</ecNumber>
    </submittedName>
</protein>
<feature type="domain" description="D-serine dehydratase-like" evidence="3">
    <location>
        <begin position="259"/>
        <end position="348"/>
    </location>
</feature>
<dbReference type="InterPro" id="IPR042208">
    <property type="entry name" value="D-ser_dehydrat-like_sf"/>
</dbReference>
<dbReference type="InterPro" id="IPR029066">
    <property type="entry name" value="PLP-binding_barrel"/>
</dbReference>
<dbReference type="Pfam" id="PF01168">
    <property type="entry name" value="Ala_racemase_N"/>
    <property type="match status" value="1"/>
</dbReference>
<reference evidence="4 5" key="1">
    <citation type="submission" date="2019-05" db="EMBL/GenBank/DDBJ databases">
        <authorList>
            <consortium name="Pathogen Informatics"/>
        </authorList>
    </citation>
    <scope>NUCLEOTIDE SEQUENCE [LARGE SCALE GENOMIC DNA]</scope>
    <source>
        <strain evidence="4 5">NCTC11429</strain>
    </source>
</reference>
<dbReference type="PANTHER" id="PTHR28004:SF2">
    <property type="entry name" value="D-SERINE DEHYDRATASE"/>
    <property type="match status" value="1"/>
</dbReference>
<evidence type="ECO:0000313" key="5">
    <source>
        <dbReference type="Proteomes" id="UP000308196"/>
    </source>
</evidence>
<dbReference type="PANTHER" id="PTHR28004">
    <property type="entry name" value="ZGC:162816-RELATED"/>
    <property type="match status" value="1"/>
</dbReference>
<dbReference type="SMART" id="SM01119">
    <property type="entry name" value="D-ser_dehydrat"/>
    <property type="match status" value="1"/>
</dbReference>
<dbReference type="InterPro" id="IPR051466">
    <property type="entry name" value="D-amino_acid_metab_enzyme"/>
</dbReference>
<evidence type="ECO:0000256" key="2">
    <source>
        <dbReference type="ARBA" id="ARBA00023239"/>
    </source>
</evidence>
<sequence>MENWYRINNAEQLDSPALLVYPDRIVQNIDRAIEWVGGDVSRLRPHIKTNKCKEVCQLLLQRGITKFKCATIAEAELLGRIGAADVLLAYQPVGPKADRLLKLAKAFPDTRYACLIDNVAVAEQLSKQSVQAEHRLGVYIDVNVGMGRTGLSLEKLERLVMDIQLLEGIQLLGVHGYDGHIHDVDYDRRRQQSQQAYDLLETAYLLAQVSTSLPLTKIIGGSPSFPFHARRTDVECSPGTFVFWDFGYQQYAEQNFLLAAVLLCRVISIPDQHHLCLDLGYKSVASESPQPRVRFFDNRIRGIKMQSEEHLVVEVDNSTDFKIGAEFYCVPRHICPTVACYSDLHAVHQAEADEVWPVFARNRKINY</sequence>
<dbReference type="GO" id="GO:0036088">
    <property type="term" value="P:D-serine catabolic process"/>
    <property type="evidence" value="ECO:0007669"/>
    <property type="project" value="TreeGrafter"/>
</dbReference>
<dbReference type="Pfam" id="PF14031">
    <property type="entry name" value="D-ser_dehydrat"/>
    <property type="match status" value="1"/>
</dbReference>
<dbReference type="CDD" id="cd06821">
    <property type="entry name" value="PLPDE_III_D-TA"/>
    <property type="match status" value="1"/>
</dbReference>
<evidence type="ECO:0000313" key="4">
    <source>
        <dbReference type="EMBL" id="VTR53938.1"/>
    </source>
</evidence>
<dbReference type="GO" id="GO:0043876">
    <property type="term" value="F:D-threonine aldolase activity"/>
    <property type="evidence" value="ECO:0007669"/>
    <property type="project" value="UniProtKB-EC"/>
</dbReference>
<dbReference type="RefSeq" id="WP_028068434.1">
    <property type="nucleotide sequence ID" value="NZ_CP141191.1"/>
</dbReference>
<comment type="similarity">
    <text evidence="1">Belongs to the DSD1 family.</text>
</comment>
<dbReference type="Gene3D" id="2.40.37.20">
    <property type="entry name" value="D-serine dehydratase-like domain"/>
    <property type="match status" value="1"/>
</dbReference>
<dbReference type="GO" id="GO:0008721">
    <property type="term" value="F:D-serine ammonia-lyase activity"/>
    <property type="evidence" value="ECO:0007669"/>
    <property type="project" value="TreeGrafter"/>
</dbReference>
<organism evidence="4 5">
    <name type="scientific">Sphingobacterium thalpophilum</name>
    <dbReference type="NCBI Taxonomy" id="259"/>
    <lineage>
        <taxon>Bacteria</taxon>
        <taxon>Pseudomonadati</taxon>
        <taxon>Bacteroidota</taxon>
        <taxon>Sphingobacteriia</taxon>
        <taxon>Sphingobacteriales</taxon>
        <taxon>Sphingobacteriaceae</taxon>
        <taxon>Sphingobacterium</taxon>
    </lineage>
</organism>
<keyword evidence="2 4" id="KW-0456">Lyase</keyword>
<name>A0A4V6KVN4_9SPHI</name>
<evidence type="ECO:0000259" key="3">
    <source>
        <dbReference type="SMART" id="SM01119"/>
    </source>
</evidence>
<gene>
    <name evidence="4" type="ORF">NCTC11429_04954</name>
</gene>
<dbReference type="InterPro" id="IPR001608">
    <property type="entry name" value="Ala_racemase_N"/>
</dbReference>
<dbReference type="Gene3D" id="3.20.20.10">
    <property type="entry name" value="Alanine racemase"/>
    <property type="match status" value="1"/>
</dbReference>
<dbReference type="STRING" id="1123265.GCA_000686625_00293"/>
<dbReference type="Proteomes" id="UP000308196">
    <property type="component" value="Chromosome"/>
</dbReference>
<dbReference type="SUPFAM" id="SSF51419">
    <property type="entry name" value="PLP-binding barrel"/>
    <property type="match status" value="1"/>
</dbReference>
<dbReference type="EMBL" id="LR590484">
    <property type="protein sequence ID" value="VTR53938.1"/>
    <property type="molecule type" value="Genomic_DNA"/>
</dbReference>
<dbReference type="GeneID" id="78465513"/>
<dbReference type="InterPro" id="IPR026956">
    <property type="entry name" value="D-ser_dehydrat-like_dom"/>
</dbReference>
<proteinExistence type="inferred from homology"/>
<accession>A0A4V6KVN4</accession>
<dbReference type="EC" id="4.1.2.42" evidence="4"/>
<dbReference type="KEGG" id="stha:NCTC11429_04954"/>